<comment type="similarity">
    <text evidence="6">Belongs to the TDD superfamily. TSR3 family.</text>
</comment>
<dbReference type="EMBL" id="JANCYW010000003">
    <property type="protein sequence ID" value="KAK4535065.1"/>
    <property type="molecule type" value="Genomic_DNA"/>
</dbReference>
<dbReference type="GO" id="GO:1904047">
    <property type="term" value="F:S-adenosyl-L-methionine binding"/>
    <property type="evidence" value="ECO:0007669"/>
    <property type="project" value="UniProtKB-UniRule"/>
</dbReference>
<evidence type="ECO:0000256" key="7">
    <source>
        <dbReference type="SAM" id="MobiDB-lite"/>
    </source>
</evidence>
<dbReference type="HAMAP" id="MF_01116">
    <property type="entry name" value="TSR3"/>
    <property type="match status" value="1"/>
</dbReference>
<dbReference type="InterPro" id="IPR022968">
    <property type="entry name" value="Tsr3-like"/>
</dbReference>
<evidence type="ECO:0000313" key="11">
    <source>
        <dbReference type="Proteomes" id="UP001301350"/>
    </source>
</evidence>
<dbReference type="GO" id="GO:0106388">
    <property type="term" value="F:rRNA small subunit aminocarboxypropyltransferase activity"/>
    <property type="evidence" value="ECO:0007669"/>
    <property type="project" value="UniProtKB-EC"/>
</dbReference>
<keyword evidence="2 6" id="KW-0690">Ribosome biogenesis</keyword>
<sequence length="202" mass="21919">MVAPVLSMYDFEQCDPRRCTGRRLARLGRLRSVPLAAPCRGVLLTPSGTQALSAGDREVAAAGGVAVVDCSWKRIDSVPLHRIRCVAGGQTRLLPYLQAANPVNYGRGQHLSCAEALAAALFILGWTHEAHQLLDGFSWGDSFWALNGDLLEAYAACDSSAQVVRVQGELLQRLEKERDEQRRAWDPYAGLDSSDGDQGDAP</sequence>
<dbReference type="EC" id="2.5.1.157" evidence="6"/>
<accession>A0AAV9ISI6</accession>
<feature type="binding site" evidence="6">
    <location>
        <position position="94"/>
    </location>
    <ligand>
        <name>S-adenosyl-L-methionine</name>
        <dbReference type="ChEBI" id="CHEBI:59789"/>
    </ligand>
</feature>
<evidence type="ECO:0000259" key="9">
    <source>
        <dbReference type="Pfam" id="PF04068"/>
    </source>
</evidence>
<dbReference type="InterPro" id="IPR007177">
    <property type="entry name" value="Tsr3_C"/>
</dbReference>
<keyword evidence="1" id="KW-0963">Cytoplasm</keyword>
<organism evidence="10 11">
    <name type="scientific">Cyanidium caldarium</name>
    <name type="common">Red alga</name>
    <dbReference type="NCBI Taxonomy" id="2771"/>
    <lineage>
        <taxon>Eukaryota</taxon>
        <taxon>Rhodophyta</taxon>
        <taxon>Bangiophyceae</taxon>
        <taxon>Cyanidiales</taxon>
        <taxon>Cyanidiaceae</taxon>
        <taxon>Cyanidium</taxon>
    </lineage>
</organism>
<feature type="binding site" evidence="6">
    <location>
        <position position="20"/>
    </location>
    <ligand>
        <name>S-adenosyl-L-methionine</name>
        <dbReference type="ChEBI" id="CHEBI:59789"/>
    </ligand>
</feature>
<dbReference type="AlphaFoldDB" id="A0AAV9ISI6"/>
<evidence type="ECO:0000256" key="1">
    <source>
        <dbReference type="ARBA" id="ARBA00022490"/>
    </source>
</evidence>
<dbReference type="InterPro" id="IPR007209">
    <property type="entry name" value="RNaseL-inhib-like_metal-bd_dom"/>
</dbReference>
<keyword evidence="5 6" id="KW-0949">S-adenosyl-L-methionine</keyword>
<evidence type="ECO:0000256" key="6">
    <source>
        <dbReference type="HAMAP-Rule" id="MF_03146"/>
    </source>
</evidence>
<feature type="region of interest" description="Disordered" evidence="7">
    <location>
        <begin position="177"/>
        <end position="202"/>
    </location>
</feature>
<comment type="catalytic activity">
    <reaction evidence="6">
        <text>an N(1)-methylpseudouridine in rRNA + S-adenosyl-L-methionine = N(1)-methyl-N(3)-[(3S)-3-amino-3-carboxypropyl]pseudouridine in rRNA + S-methyl-5'-thioadenosine + H(+)</text>
        <dbReference type="Rhea" id="RHEA:63296"/>
        <dbReference type="Rhea" id="RHEA-COMP:11634"/>
        <dbReference type="Rhea" id="RHEA-COMP:16310"/>
        <dbReference type="ChEBI" id="CHEBI:15378"/>
        <dbReference type="ChEBI" id="CHEBI:17509"/>
        <dbReference type="ChEBI" id="CHEBI:59789"/>
        <dbReference type="ChEBI" id="CHEBI:74890"/>
        <dbReference type="ChEBI" id="CHEBI:146234"/>
        <dbReference type="EC" id="2.5.1.157"/>
    </reaction>
</comment>
<gene>
    <name evidence="10" type="ORF">CDCA_CDCA03G1090</name>
</gene>
<evidence type="ECO:0000256" key="2">
    <source>
        <dbReference type="ARBA" id="ARBA00022517"/>
    </source>
</evidence>
<evidence type="ECO:0000313" key="10">
    <source>
        <dbReference type="EMBL" id="KAK4535065.1"/>
    </source>
</evidence>
<dbReference type="PANTHER" id="PTHR20426:SF0">
    <property type="entry name" value="18S RRNA AMINOCARBOXYPROPYLTRANSFERASE"/>
    <property type="match status" value="1"/>
</dbReference>
<reference evidence="10 11" key="1">
    <citation type="submission" date="2022-07" db="EMBL/GenBank/DDBJ databases">
        <title>Genome-wide signatures of adaptation to extreme environments.</title>
        <authorList>
            <person name="Cho C.H."/>
            <person name="Yoon H.S."/>
        </authorList>
    </citation>
    <scope>NUCLEOTIDE SEQUENCE [LARGE SCALE GENOMIC DNA]</scope>
    <source>
        <strain evidence="10 11">DBV 063 E5</strain>
    </source>
</reference>
<dbReference type="GO" id="GO:0000455">
    <property type="term" value="P:enzyme-directed rRNA pseudouridine synthesis"/>
    <property type="evidence" value="ECO:0007669"/>
    <property type="project" value="UniProtKB-UniRule"/>
</dbReference>
<dbReference type="GO" id="GO:0030490">
    <property type="term" value="P:maturation of SSU-rRNA"/>
    <property type="evidence" value="ECO:0007669"/>
    <property type="project" value="TreeGrafter"/>
</dbReference>
<keyword evidence="3 6" id="KW-0698">rRNA processing</keyword>
<comment type="caution">
    <text evidence="6">Lacks conserved residue(s) required for the propagation of feature annotation.</text>
</comment>
<name>A0AAV9ISI6_CYACA</name>
<evidence type="ECO:0000256" key="5">
    <source>
        <dbReference type="ARBA" id="ARBA00022691"/>
    </source>
</evidence>
<proteinExistence type="inferred from homology"/>
<feature type="binding site" evidence="6">
    <location>
        <position position="68"/>
    </location>
    <ligand>
        <name>S-adenosyl-L-methionine</name>
        <dbReference type="ChEBI" id="CHEBI:59789"/>
    </ligand>
</feature>
<evidence type="ECO:0000256" key="3">
    <source>
        <dbReference type="ARBA" id="ARBA00022552"/>
    </source>
</evidence>
<dbReference type="Pfam" id="PF04068">
    <property type="entry name" value="Fer4_RLI"/>
    <property type="match status" value="1"/>
</dbReference>
<feature type="domain" description="RNase L inhibitor RLI-like possible metal-binding" evidence="9">
    <location>
        <begin position="6"/>
        <end position="31"/>
    </location>
</feature>
<keyword evidence="4 6" id="KW-0808">Transferase</keyword>
<protein>
    <recommendedName>
        <fullName evidence="6">18S rRNA aminocarboxypropyltransferase</fullName>
        <ecNumber evidence="6">2.5.1.157</ecNumber>
    </recommendedName>
</protein>
<feature type="domain" description="16S/18S rRNA aminocarboxypropyltransferase Tsr3 C-terminal" evidence="8">
    <location>
        <begin position="42"/>
        <end position="170"/>
    </location>
</feature>
<dbReference type="Proteomes" id="UP001301350">
    <property type="component" value="Unassembled WGS sequence"/>
</dbReference>
<comment type="caution">
    <text evidence="10">The sequence shown here is derived from an EMBL/GenBank/DDBJ whole genome shotgun (WGS) entry which is preliminary data.</text>
</comment>
<evidence type="ECO:0000256" key="4">
    <source>
        <dbReference type="ARBA" id="ARBA00022679"/>
    </source>
</evidence>
<dbReference type="PANTHER" id="PTHR20426">
    <property type="entry name" value="RIBOSOME BIOGENESIS PROTEIN TSR3 HOMOLOG"/>
    <property type="match status" value="1"/>
</dbReference>
<comment type="function">
    <text evidence="6">Aminocarboxypropyltransferase that catalyzes the aminocarboxypropyl transfer on pseudouridine in 18S rRNA. It constitutes the last step in biosynthesis of the hypermodified N1-methyl-N3-(3-amino-3-carboxypropyl) pseudouridine (m1acp3-Psi).</text>
</comment>
<dbReference type="NCBIfam" id="NF002621">
    <property type="entry name" value="PRK02287.1"/>
    <property type="match status" value="1"/>
</dbReference>
<keyword evidence="11" id="KW-1185">Reference proteome</keyword>
<dbReference type="Pfam" id="PF04034">
    <property type="entry name" value="Ribo_biogen_C"/>
    <property type="match status" value="1"/>
</dbReference>
<evidence type="ECO:0000259" key="8">
    <source>
        <dbReference type="Pfam" id="PF04034"/>
    </source>
</evidence>